<dbReference type="Proteomes" id="UP000247371">
    <property type="component" value="Unassembled WGS sequence"/>
</dbReference>
<accession>A0A2V4S8V3</accession>
<reference evidence="1 2" key="1">
    <citation type="submission" date="2017-07" db="EMBL/GenBank/DDBJ databases">
        <title>A draft genome sequence of Komagataeibacter swingsii LMG 22125.</title>
        <authorList>
            <person name="Skraban J."/>
            <person name="Cleenwerck I."/>
            <person name="Vandamme P."/>
            <person name="Trcek J."/>
        </authorList>
    </citation>
    <scope>NUCLEOTIDE SEQUENCE [LARGE SCALE GENOMIC DNA]</scope>
    <source>
        <strain evidence="1 2">LMG 22125</strain>
    </source>
</reference>
<name>A0A2V4S8V3_9PROT</name>
<dbReference type="AlphaFoldDB" id="A0A2V4S8V3"/>
<keyword evidence="2" id="KW-1185">Reference proteome</keyword>
<gene>
    <name evidence="1" type="ORF">CFR76_15025</name>
</gene>
<organism evidence="1 2">
    <name type="scientific">Komagataeibacter swingsii</name>
    <dbReference type="NCBI Taxonomy" id="215220"/>
    <lineage>
        <taxon>Bacteria</taxon>
        <taxon>Pseudomonadati</taxon>
        <taxon>Pseudomonadota</taxon>
        <taxon>Alphaproteobacteria</taxon>
        <taxon>Acetobacterales</taxon>
        <taxon>Acetobacteraceae</taxon>
        <taxon>Komagataeibacter</taxon>
    </lineage>
</organism>
<evidence type="ECO:0000313" key="1">
    <source>
        <dbReference type="EMBL" id="PYD68438.1"/>
    </source>
</evidence>
<protein>
    <submittedName>
        <fullName evidence="1">Uncharacterized protein</fullName>
    </submittedName>
</protein>
<evidence type="ECO:0000313" key="2">
    <source>
        <dbReference type="Proteomes" id="UP000247371"/>
    </source>
</evidence>
<proteinExistence type="predicted"/>
<sequence length="128" mass="14477">MDNARKVPEIIRGAGMKYFQIGVGSEASCMLNPMVCWITNTRTVWAHLVLKHGGDVSLANDELELYHDGDRDSEMAYENWRAIHREMAGSLDEMTRISMEYVDGDALEREGLNYLWSDAISSALYDAN</sequence>
<comment type="caution">
    <text evidence="1">The sequence shown here is derived from an EMBL/GenBank/DDBJ whole genome shotgun (WGS) entry which is preliminary data.</text>
</comment>
<dbReference type="EMBL" id="NKUB01000033">
    <property type="protein sequence ID" value="PYD68438.1"/>
    <property type="molecule type" value="Genomic_DNA"/>
</dbReference>